<dbReference type="InterPro" id="IPR050980">
    <property type="entry name" value="2C_sensor_his_kinase"/>
</dbReference>
<dbReference type="InterPro" id="IPR003594">
    <property type="entry name" value="HATPase_dom"/>
</dbReference>
<feature type="transmembrane region" description="Helical" evidence="7">
    <location>
        <begin position="20"/>
        <end position="42"/>
    </location>
</feature>
<dbReference type="PRINTS" id="PR00344">
    <property type="entry name" value="BCTRLSENSOR"/>
</dbReference>
<gene>
    <name evidence="9" type="ORF">H8708_07445</name>
</gene>
<sequence>MNEWKRSLLTGTIVALASQLYWNVFVSGFRISPAVILLPILLMTIGKSISTIRITVTTAAVVFLFRLFLAASGLSSSPETAGQLATNSIFYLCYGLLFSVLVPSKPTVSYRRLFPSVFICDLLSNLLEVCIFESGRSGTLSSSMAGYLILVAAFRTLLACLFLAAESQYRTLLKKEEHENRYRRLFLMTTGLKNEIYFMKKNSEEIESVMSNAYRLYERLSAMDVPDDMKKMSLSIARDVHEIKKDYIRIIQGIEQEISEEYDEKQMSFQDLLQILEATTYHILETRPVHIRLVFQCSDNFITREHYELMAVLKNLVNNAIEAIEAGARRGTIQIVEHLKDGQYEFSVSDDGPGISARHLPNIFKMGYSTKFDYKTGNIFRGVGLYGVKATVEEKFSGTISVESEPGRGTRFLIQIPAGALEEVN</sequence>
<feature type="domain" description="Histidine kinase" evidence="8">
    <location>
        <begin position="201"/>
        <end position="420"/>
    </location>
</feature>
<proteinExistence type="predicted"/>
<reference evidence="9 10" key="1">
    <citation type="submission" date="2020-08" db="EMBL/GenBank/DDBJ databases">
        <title>Genome public.</title>
        <authorList>
            <person name="Liu C."/>
            <person name="Sun Q."/>
        </authorList>
    </citation>
    <scope>NUCLEOTIDE SEQUENCE [LARGE SCALE GENOMIC DNA]</scope>
    <source>
        <strain evidence="9 10">BX10</strain>
    </source>
</reference>
<dbReference type="SMART" id="SM00387">
    <property type="entry name" value="HATPase_c"/>
    <property type="match status" value="1"/>
</dbReference>
<dbReference type="InterPro" id="IPR036890">
    <property type="entry name" value="HATPase_C_sf"/>
</dbReference>
<dbReference type="PANTHER" id="PTHR44936">
    <property type="entry name" value="SENSOR PROTEIN CREC"/>
    <property type="match status" value="1"/>
</dbReference>
<feature type="transmembrane region" description="Helical" evidence="7">
    <location>
        <begin position="54"/>
        <end position="74"/>
    </location>
</feature>
<evidence type="ECO:0000256" key="7">
    <source>
        <dbReference type="SAM" id="Phobius"/>
    </source>
</evidence>
<dbReference type="Pfam" id="PF02518">
    <property type="entry name" value="HATPase_c"/>
    <property type="match status" value="1"/>
</dbReference>
<keyword evidence="7" id="KW-0812">Transmembrane</keyword>
<protein>
    <recommendedName>
        <fullName evidence="2">histidine kinase</fullName>
        <ecNumber evidence="2">2.7.13.3</ecNumber>
    </recommendedName>
</protein>
<evidence type="ECO:0000256" key="5">
    <source>
        <dbReference type="ARBA" id="ARBA00022777"/>
    </source>
</evidence>
<keyword evidence="9" id="KW-0067">ATP-binding</keyword>
<keyword evidence="10" id="KW-1185">Reference proteome</keyword>
<dbReference type="InterPro" id="IPR005467">
    <property type="entry name" value="His_kinase_dom"/>
</dbReference>
<dbReference type="Proteomes" id="UP000647491">
    <property type="component" value="Unassembled WGS sequence"/>
</dbReference>
<evidence type="ECO:0000313" key="9">
    <source>
        <dbReference type="EMBL" id="MBC8599064.1"/>
    </source>
</evidence>
<comment type="caution">
    <text evidence="9">The sequence shown here is derived from an EMBL/GenBank/DDBJ whole genome shotgun (WGS) entry which is preliminary data.</text>
</comment>
<dbReference type="RefSeq" id="WP_262427460.1">
    <property type="nucleotide sequence ID" value="NZ_JACRTJ010000016.1"/>
</dbReference>
<evidence type="ECO:0000256" key="2">
    <source>
        <dbReference type="ARBA" id="ARBA00012438"/>
    </source>
</evidence>
<keyword evidence="6" id="KW-0902">Two-component regulatory system</keyword>
<dbReference type="EC" id="2.7.13.3" evidence="2"/>
<evidence type="ECO:0000313" key="10">
    <source>
        <dbReference type="Proteomes" id="UP000647491"/>
    </source>
</evidence>
<evidence type="ECO:0000256" key="3">
    <source>
        <dbReference type="ARBA" id="ARBA00022553"/>
    </source>
</evidence>
<keyword evidence="7" id="KW-1133">Transmembrane helix</keyword>
<feature type="transmembrane region" description="Helical" evidence="7">
    <location>
        <begin position="144"/>
        <end position="165"/>
    </location>
</feature>
<evidence type="ECO:0000256" key="6">
    <source>
        <dbReference type="ARBA" id="ARBA00023012"/>
    </source>
</evidence>
<dbReference type="PROSITE" id="PS50109">
    <property type="entry name" value="HIS_KIN"/>
    <property type="match status" value="1"/>
</dbReference>
<dbReference type="GO" id="GO:0005524">
    <property type="term" value="F:ATP binding"/>
    <property type="evidence" value="ECO:0007669"/>
    <property type="project" value="UniProtKB-KW"/>
</dbReference>
<organism evidence="9 10">
    <name type="scientific">Enterocloster hominis</name>
    <name type="common">ex Liu et al. 2021</name>
    <dbReference type="NCBI Taxonomy" id="2763663"/>
    <lineage>
        <taxon>Bacteria</taxon>
        <taxon>Bacillati</taxon>
        <taxon>Bacillota</taxon>
        <taxon>Clostridia</taxon>
        <taxon>Lachnospirales</taxon>
        <taxon>Lachnospiraceae</taxon>
        <taxon>Enterocloster</taxon>
    </lineage>
</organism>
<evidence type="ECO:0000256" key="1">
    <source>
        <dbReference type="ARBA" id="ARBA00000085"/>
    </source>
</evidence>
<keyword evidence="5" id="KW-0418">Kinase</keyword>
<accession>A0ABR7NT58</accession>
<comment type="catalytic activity">
    <reaction evidence="1">
        <text>ATP + protein L-histidine = ADP + protein N-phospho-L-histidine.</text>
        <dbReference type="EC" id="2.7.13.3"/>
    </reaction>
</comment>
<keyword evidence="3" id="KW-0597">Phosphoprotein</keyword>
<keyword evidence="4" id="KW-0808">Transferase</keyword>
<dbReference type="SUPFAM" id="SSF55874">
    <property type="entry name" value="ATPase domain of HSP90 chaperone/DNA topoisomerase II/histidine kinase"/>
    <property type="match status" value="1"/>
</dbReference>
<dbReference type="InterPro" id="IPR004358">
    <property type="entry name" value="Sig_transdc_His_kin-like_C"/>
</dbReference>
<dbReference type="PANTHER" id="PTHR44936:SF9">
    <property type="entry name" value="SENSOR PROTEIN CREC"/>
    <property type="match status" value="1"/>
</dbReference>
<dbReference type="Gene3D" id="3.30.565.10">
    <property type="entry name" value="Histidine kinase-like ATPase, C-terminal domain"/>
    <property type="match status" value="1"/>
</dbReference>
<evidence type="ECO:0000259" key="8">
    <source>
        <dbReference type="PROSITE" id="PS50109"/>
    </source>
</evidence>
<feature type="transmembrane region" description="Helical" evidence="7">
    <location>
        <begin position="80"/>
        <end position="101"/>
    </location>
</feature>
<dbReference type="EMBL" id="JACRTJ010000016">
    <property type="protein sequence ID" value="MBC8599064.1"/>
    <property type="molecule type" value="Genomic_DNA"/>
</dbReference>
<name>A0ABR7NT58_9FIRM</name>
<evidence type="ECO:0000256" key="4">
    <source>
        <dbReference type="ARBA" id="ARBA00022679"/>
    </source>
</evidence>
<keyword evidence="9" id="KW-0547">Nucleotide-binding</keyword>
<keyword evidence="7" id="KW-0472">Membrane</keyword>